<proteinExistence type="predicted"/>
<evidence type="ECO:0000313" key="2">
    <source>
        <dbReference type="Proteomes" id="UP000004906"/>
    </source>
</evidence>
<dbReference type="AlphaFoldDB" id="A0A6C8GQX0"/>
<feature type="non-terminal residue" evidence="1">
    <location>
        <position position="73"/>
    </location>
</feature>
<protein>
    <submittedName>
        <fullName evidence="1">Uncharacterized protein</fullName>
    </submittedName>
</protein>
<comment type="caution">
    <text evidence="1">The sequence shown here is derived from an EMBL/GenBank/DDBJ whole genome shotgun (WGS) entry which is preliminary data.</text>
</comment>
<organism evidence="1 2">
    <name type="scientific">Salmonella enterica subsp. enterica serovar Adelaide str. A4-669</name>
    <dbReference type="NCBI Taxonomy" id="913063"/>
    <lineage>
        <taxon>Bacteria</taxon>
        <taxon>Pseudomonadati</taxon>
        <taxon>Pseudomonadota</taxon>
        <taxon>Gammaproteobacteria</taxon>
        <taxon>Enterobacterales</taxon>
        <taxon>Enterobacteriaceae</taxon>
        <taxon>Salmonella</taxon>
    </lineage>
</organism>
<dbReference type="EMBL" id="AFCI01000608">
    <property type="protein sequence ID" value="EHC38223.1"/>
    <property type="molecule type" value="Genomic_DNA"/>
</dbReference>
<dbReference type="Proteomes" id="UP000004906">
    <property type="component" value="Unassembled WGS sequence"/>
</dbReference>
<evidence type="ECO:0000313" key="1">
    <source>
        <dbReference type="EMBL" id="EHC38223.1"/>
    </source>
</evidence>
<reference evidence="1 2" key="1">
    <citation type="journal article" date="2011" name="BMC Genomics">
        <title>Genome sequencing reveals diversification of virulence factor content and possible host adaptation in distinct subpopulations of Salmonella enterica.</title>
        <authorList>
            <person name="den Bakker H.C."/>
            <person name="Moreno Switt A.I."/>
            <person name="Govoni G."/>
            <person name="Cummings C.A."/>
            <person name="Ranieri M.L."/>
            <person name="Degoricija L."/>
            <person name="Hoelzer K."/>
            <person name="Rodriguez-Rivera L.D."/>
            <person name="Brown S."/>
            <person name="Bolchacova E."/>
            <person name="Furtado M.R."/>
            <person name="Wiedmann M."/>
        </authorList>
    </citation>
    <scope>NUCLEOTIDE SEQUENCE [LARGE SCALE GENOMIC DNA]</scope>
    <source>
        <strain evidence="1 2">A4-669</strain>
    </source>
</reference>
<sequence length="73" mass="7764">MIAKIDIFPHQIVEITQLIINLIVPAIAGIVIDDLKNAVFVGILDVINAAETVIVPNKVGILARAGREGVARP</sequence>
<name>A0A6C8GQX0_SALET</name>
<gene>
    <name evidence="1" type="ORF">LTSEADE_1733</name>
</gene>
<accession>A0A6C8GQX0</accession>